<organism evidence="8 9">
    <name type="scientific">Weissella kandleri</name>
    <dbReference type="NCBI Taxonomy" id="1616"/>
    <lineage>
        <taxon>Bacteria</taxon>
        <taxon>Bacillati</taxon>
        <taxon>Bacillota</taxon>
        <taxon>Bacilli</taxon>
        <taxon>Lactobacillales</taxon>
        <taxon>Lactobacillaceae</taxon>
        <taxon>Weissella</taxon>
    </lineage>
</organism>
<evidence type="ECO:0000313" key="8">
    <source>
        <dbReference type="EMBL" id="KRN74764.1"/>
    </source>
</evidence>
<dbReference type="STRING" id="1616.IV73_GL001172"/>
<dbReference type="GO" id="GO:0005886">
    <property type="term" value="C:plasma membrane"/>
    <property type="evidence" value="ECO:0007669"/>
    <property type="project" value="TreeGrafter"/>
</dbReference>
<dbReference type="InterPro" id="IPR051401">
    <property type="entry name" value="GtrA_CellWall_Glycosyl"/>
</dbReference>
<evidence type="ECO:0000256" key="5">
    <source>
        <dbReference type="ARBA" id="ARBA00023136"/>
    </source>
</evidence>
<sequence length="145" mass="17046">MEIRQGKFLTKLKQLLVKYREQILYLVFGGLTTLVNIVVYGALHLMAWPYQLAYWSAWFLAVLFAYLTNRRWVFQSQSRGLSAILRETFNFYFARLLTGLLGSAIMWLGVSALQQNDFIWNIIQNIFVIIANYGLSKWFIFKSKE</sequence>
<comment type="caution">
    <text evidence="8">The sequence shown here is derived from an EMBL/GenBank/DDBJ whole genome shotgun (WGS) entry which is preliminary data.</text>
</comment>
<dbReference type="Pfam" id="PF04138">
    <property type="entry name" value="GtrA_DPMS_TM"/>
    <property type="match status" value="1"/>
</dbReference>
<evidence type="ECO:0000313" key="9">
    <source>
        <dbReference type="Proteomes" id="UP000051655"/>
    </source>
</evidence>
<keyword evidence="5 6" id="KW-0472">Membrane</keyword>
<dbReference type="Proteomes" id="UP000051655">
    <property type="component" value="Unassembled WGS sequence"/>
</dbReference>
<accession>A0A0R2JJ78</accession>
<proteinExistence type="inferred from homology"/>
<keyword evidence="9" id="KW-1185">Reference proteome</keyword>
<gene>
    <name evidence="8" type="ORF">IV73_GL001172</name>
</gene>
<feature type="transmembrane region" description="Helical" evidence="6">
    <location>
        <begin position="52"/>
        <end position="68"/>
    </location>
</feature>
<feature type="transmembrane region" description="Helical" evidence="6">
    <location>
        <begin position="23"/>
        <end position="46"/>
    </location>
</feature>
<evidence type="ECO:0000256" key="4">
    <source>
        <dbReference type="ARBA" id="ARBA00022989"/>
    </source>
</evidence>
<dbReference type="EMBL" id="JQBP01000006">
    <property type="protein sequence ID" value="KRN74764.1"/>
    <property type="molecule type" value="Genomic_DNA"/>
</dbReference>
<feature type="domain" description="GtrA/DPMS transmembrane" evidence="7">
    <location>
        <begin position="25"/>
        <end position="141"/>
    </location>
</feature>
<comment type="subcellular location">
    <subcellularLocation>
        <location evidence="1">Membrane</location>
        <topology evidence="1">Multi-pass membrane protein</topology>
    </subcellularLocation>
</comment>
<keyword evidence="4 6" id="KW-1133">Transmembrane helix</keyword>
<evidence type="ECO:0000256" key="6">
    <source>
        <dbReference type="SAM" id="Phobius"/>
    </source>
</evidence>
<reference evidence="8 9" key="1">
    <citation type="journal article" date="2015" name="Genome Announc.">
        <title>Expanding the biotechnology potential of lactobacilli through comparative genomics of 213 strains and associated genera.</title>
        <authorList>
            <person name="Sun Z."/>
            <person name="Harris H.M."/>
            <person name="McCann A."/>
            <person name="Guo C."/>
            <person name="Argimon S."/>
            <person name="Zhang W."/>
            <person name="Yang X."/>
            <person name="Jeffery I.B."/>
            <person name="Cooney J.C."/>
            <person name="Kagawa T.F."/>
            <person name="Liu W."/>
            <person name="Song Y."/>
            <person name="Salvetti E."/>
            <person name="Wrobel A."/>
            <person name="Rasinkangas P."/>
            <person name="Parkhill J."/>
            <person name="Rea M.C."/>
            <person name="O'Sullivan O."/>
            <person name="Ritari J."/>
            <person name="Douillard F.P."/>
            <person name="Paul Ross R."/>
            <person name="Yang R."/>
            <person name="Briner A.E."/>
            <person name="Felis G.E."/>
            <person name="de Vos W.M."/>
            <person name="Barrangou R."/>
            <person name="Klaenhammer T.R."/>
            <person name="Caufield P.W."/>
            <person name="Cui Y."/>
            <person name="Zhang H."/>
            <person name="O'Toole P.W."/>
        </authorList>
    </citation>
    <scope>NUCLEOTIDE SEQUENCE [LARGE SCALE GENOMIC DNA]</scope>
    <source>
        <strain evidence="8 9">DSM 20593</strain>
    </source>
</reference>
<dbReference type="PANTHER" id="PTHR38459:SF5">
    <property type="entry name" value="CELL WALL TEICHOIC ACID GLYCOSYLATION PROTEIN GTCA"/>
    <property type="match status" value="1"/>
</dbReference>
<feature type="transmembrane region" description="Helical" evidence="6">
    <location>
        <begin position="118"/>
        <end position="135"/>
    </location>
</feature>
<evidence type="ECO:0000256" key="3">
    <source>
        <dbReference type="ARBA" id="ARBA00022692"/>
    </source>
</evidence>
<dbReference type="InterPro" id="IPR007267">
    <property type="entry name" value="GtrA_DPMS_TM"/>
</dbReference>
<dbReference type="PATRIC" id="fig|1616.3.peg.1205"/>
<evidence type="ECO:0000259" key="7">
    <source>
        <dbReference type="Pfam" id="PF04138"/>
    </source>
</evidence>
<dbReference type="PANTHER" id="PTHR38459">
    <property type="entry name" value="PROPHAGE BACTOPRENOL-LINKED GLUCOSE TRANSLOCASE HOMOLOG"/>
    <property type="match status" value="1"/>
</dbReference>
<keyword evidence="3 6" id="KW-0812">Transmembrane</keyword>
<protein>
    <recommendedName>
        <fullName evidence="7">GtrA/DPMS transmembrane domain-containing protein</fullName>
    </recommendedName>
</protein>
<name>A0A0R2JJ78_9LACO</name>
<evidence type="ECO:0000256" key="2">
    <source>
        <dbReference type="ARBA" id="ARBA00009399"/>
    </source>
</evidence>
<dbReference type="GO" id="GO:0000271">
    <property type="term" value="P:polysaccharide biosynthetic process"/>
    <property type="evidence" value="ECO:0007669"/>
    <property type="project" value="InterPro"/>
</dbReference>
<dbReference type="AlphaFoldDB" id="A0A0R2JJ78"/>
<feature type="transmembrane region" description="Helical" evidence="6">
    <location>
        <begin position="89"/>
        <end position="112"/>
    </location>
</feature>
<comment type="similarity">
    <text evidence="2">Belongs to the GtrA family.</text>
</comment>
<evidence type="ECO:0000256" key="1">
    <source>
        <dbReference type="ARBA" id="ARBA00004141"/>
    </source>
</evidence>